<name>A0A0F9A7L5_9ZZZZ</name>
<feature type="transmembrane region" description="Helical" evidence="1">
    <location>
        <begin position="115"/>
        <end position="135"/>
    </location>
</feature>
<feature type="transmembrane region" description="Helical" evidence="1">
    <location>
        <begin position="54"/>
        <end position="75"/>
    </location>
</feature>
<dbReference type="Pfam" id="PF14126">
    <property type="entry name" value="DUF4293"/>
    <property type="match status" value="1"/>
</dbReference>
<dbReference type="InterPro" id="IPR025635">
    <property type="entry name" value="DUF4293"/>
</dbReference>
<gene>
    <name evidence="2" type="ORF">LCGC14_2605940</name>
</gene>
<dbReference type="AlphaFoldDB" id="A0A0F9A7L5"/>
<accession>A0A0F9A7L5</accession>
<keyword evidence="1" id="KW-0812">Transmembrane</keyword>
<keyword evidence="1" id="KW-0472">Membrane</keyword>
<evidence type="ECO:0000256" key="1">
    <source>
        <dbReference type="SAM" id="Phobius"/>
    </source>
</evidence>
<keyword evidence="1" id="KW-1133">Transmembrane helix</keyword>
<evidence type="ECO:0000313" key="2">
    <source>
        <dbReference type="EMBL" id="KKL05445.1"/>
    </source>
</evidence>
<feature type="transmembrane region" description="Helical" evidence="1">
    <location>
        <begin position="84"/>
        <end position="103"/>
    </location>
</feature>
<comment type="caution">
    <text evidence="2">The sequence shown here is derived from an EMBL/GenBank/DDBJ whole genome shotgun (WGS) entry which is preliminary data.</text>
</comment>
<evidence type="ECO:0008006" key="3">
    <source>
        <dbReference type="Google" id="ProtNLM"/>
    </source>
</evidence>
<dbReference type="EMBL" id="LAZR01044113">
    <property type="protein sequence ID" value="KKL05445.1"/>
    <property type="molecule type" value="Genomic_DNA"/>
</dbReference>
<proteinExistence type="predicted"/>
<reference evidence="2" key="1">
    <citation type="journal article" date="2015" name="Nature">
        <title>Complex archaea that bridge the gap between prokaryotes and eukaryotes.</title>
        <authorList>
            <person name="Spang A."/>
            <person name="Saw J.H."/>
            <person name="Jorgensen S.L."/>
            <person name="Zaremba-Niedzwiedzka K."/>
            <person name="Martijn J."/>
            <person name="Lind A.E."/>
            <person name="van Eijk R."/>
            <person name="Schleper C."/>
            <person name="Guy L."/>
            <person name="Ettema T.J."/>
        </authorList>
    </citation>
    <scope>NUCLEOTIDE SEQUENCE</scope>
</reference>
<protein>
    <recommendedName>
        <fullName evidence="3">DUF4293 domain-containing protein</fullName>
    </recommendedName>
</protein>
<organism evidence="2">
    <name type="scientific">marine sediment metagenome</name>
    <dbReference type="NCBI Taxonomy" id="412755"/>
    <lineage>
        <taxon>unclassified sequences</taxon>
        <taxon>metagenomes</taxon>
        <taxon>ecological metagenomes</taxon>
    </lineage>
</organism>
<sequence>MIQRIQTLFLLGAAVFLVLMLFMPIAEILTEDGITYTALSKGLQKADRDVVVETWPVFILVLVSAALLFLNVFLYKNRKLQIRFCVYGIILGFGMIGLMYYFWVVIFRQLDVNSYWLRMPVIFPVVAIILTYLAFRGIRKDEILVRSMDKIR</sequence>